<gene>
    <name evidence="3" type="ORF">CTheo_5096</name>
</gene>
<dbReference type="PANTHER" id="PTHR10039">
    <property type="entry name" value="AMELOGENIN"/>
    <property type="match status" value="1"/>
</dbReference>
<dbReference type="SMART" id="SM00028">
    <property type="entry name" value="TPR"/>
    <property type="match status" value="8"/>
</dbReference>
<dbReference type="Pfam" id="PF24883">
    <property type="entry name" value="NPHP3_N"/>
    <property type="match status" value="1"/>
</dbReference>
<protein>
    <recommendedName>
        <fullName evidence="2">Nephrocystin 3-like N-terminal domain-containing protein</fullName>
    </recommendedName>
</protein>
<dbReference type="OrthoDB" id="3038309at2759"/>
<evidence type="ECO:0000313" key="3">
    <source>
        <dbReference type="EMBL" id="KAB5591451.1"/>
    </source>
</evidence>
<organism evidence="3 4">
    <name type="scientific">Ceratobasidium theobromae</name>
    <dbReference type="NCBI Taxonomy" id="1582974"/>
    <lineage>
        <taxon>Eukaryota</taxon>
        <taxon>Fungi</taxon>
        <taxon>Dikarya</taxon>
        <taxon>Basidiomycota</taxon>
        <taxon>Agaricomycotina</taxon>
        <taxon>Agaricomycetes</taxon>
        <taxon>Cantharellales</taxon>
        <taxon>Ceratobasidiaceae</taxon>
        <taxon>Ceratobasidium</taxon>
    </lineage>
</organism>
<dbReference type="Gene3D" id="3.40.50.300">
    <property type="entry name" value="P-loop containing nucleotide triphosphate hydrolases"/>
    <property type="match status" value="1"/>
</dbReference>
<dbReference type="Gene3D" id="1.25.40.10">
    <property type="entry name" value="Tetratricopeptide repeat domain"/>
    <property type="match status" value="3"/>
</dbReference>
<dbReference type="CDD" id="cd21037">
    <property type="entry name" value="MLKL_NTD"/>
    <property type="match status" value="1"/>
</dbReference>
<evidence type="ECO:0000259" key="2">
    <source>
        <dbReference type="Pfam" id="PF24883"/>
    </source>
</evidence>
<keyword evidence="4" id="KW-1185">Reference proteome</keyword>
<comment type="caution">
    <text evidence="3">The sequence shown here is derived from an EMBL/GenBank/DDBJ whole genome shotgun (WGS) entry which is preliminary data.</text>
</comment>
<name>A0A5N5QJ06_9AGAM</name>
<dbReference type="Proteomes" id="UP000383932">
    <property type="component" value="Unassembled WGS sequence"/>
</dbReference>
<dbReference type="InterPro" id="IPR027417">
    <property type="entry name" value="P-loop_NTPase"/>
</dbReference>
<dbReference type="SUPFAM" id="SSF52540">
    <property type="entry name" value="P-loop containing nucleoside triphosphate hydrolases"/>
    <property type="match status" value="1"/>
</dbReference>
<keyword evidence="1" id="KW-0677">Repeat</keyword>
<evidence type="ECO:0000313" key="4">
    <source>
        <dbReference type="Proteomes" id="UP000383932"/>
    </source>
</evidence>
<proteinExistence type="predicted"/>
<dbReference type="InterPro" id="IPR019734">
    <property type="entry name" value="TPR_rpt"/>
</dbReference>
<dbReference type="Pfam" id="PF13374">
    <property type="entry name" value="TPR_10"/>
    <property type="match status" value="4"/>
</dbReference>
<dbReference type="PANTHER" id="PTHR10039:SF14">
    <property type="entry name" value="NACHT DOMAIN-CONTAINING PROTEIN"/>
    <property type="match status" value="1"/>
</dbReference>
<dbReference type="SUPFAM" id="SSF48452">
    <property type="entry name" value="TPR-like"/>
    <property type="match status" value="3"/>
</dbReference>
<dbReference type="AlphaFoldDB" id="A0A5N5QJ06"/>
<dbReference type="InterPro" id="IPR059179">
    <property type="entry name" value="MLKL-like_MCAfunc"/>
</dbReference>
<evidence type="ECO:0000256" key="1">
    <source>
        <dbReference type="ARBA" id="ARBA00022737"/>
    </source>
</evidence>
<dbReference type="InterPro" id="IPR056884">
    <property type="entry name" value="NPHP3-like_N"/>
</dbReference>
<sequence length="1236" mass="138314">MPTRRTFKVTGGAASKLLNLTCTSSDVFPPLKSVAADALRVAKLVVGFRTSKDEWKEFQAYVQDAVATVIDAQSQIDPTQHQTIENLTKLQQSLSDVIKSIEEKQRQGIFDRFMHFMEYPDLIAEMTQKLNSVIDQFTVLFLNPVTSLEYLHAFCARVATDRSSDLPPLHPRVDSLNRLQYVRGASWDPHRVCLSDTRRGLIDTIISWINSPSNTNLLLLTGVAGSGKSTVAHSIAQRCAANNQLVTSFFFDRETNDRNNPSQLITTIAADLARLDARIRTRICAVIEADRGLPYAPISRQFEELVLQQTQNLPIEHTLVVILDALDEGCNDDLLRILCSDVSRLPSWLRLVLTSRMYHELGDLPLKPHVRLIELDIDGQENMGDIAIFIPYRLKQVAERHELEDDWPGEQLALLFEARAGGLFLWVATICDFLCTRTDPTAELQKLLSISSLNTSAEAKMDRLYTTILQACDWTDEEFAEGYQRLVGAVVATKVPLTISALSKLFDRTSLVGNLLLRQLSPLLTGLSKTEHTSRPARFLHQSLRDFLTLRATQSEESRIFAIDEKAHSRTLADLCLQCLNKDLNSSLPDAGFLTKSNSQSHGIPSPLGEISEAMWYACRFWIDHLTDVDPTSSGPIFGLLCKFLEEKFTYWIGIKTVHGKYESISSLVKWMEEWSNQPAHLTSGLKFANGQEVTCTGLVAPLIFSDRPEEALLASQDSVEIARQLCTPNDDEPSVFLSASLSTLSICWRLLEKHDEALTAANEALELYRRIEASNPQKFSEMFVMVLNNITMCFSGQGRHKEALEITQEAMKIRRRLAAENPAKYTSGLASDLESLSNELNNMGHYNEALAFIQEAVEVSRKFLVDHPWESKGTLARILRTCSFCHFNLEQYEEGVVVSKEAVEIFRQRTIEHPGILPDVATALEPLFMNLESLHRNEEAVAVSQEAVDIFRRLVTDRPAVYNFELVSSLYNLSTALLGIGRHDEALAIAQEAATILQEVPDVDSQQCSISQSLTRFLNGLIQLGRYEEALPIAEATVEIDRRLSDHQPAVYSSFLAESLRNFAIIFSDTSRFEEAVERQSEALDIYRRLEAERPGIFTPKFIQSLLNLSNDLRSLGRHEQALVASQESVDISRKYVSDRPDVFRSLRMLAQSLMSLSISLSGLDLHQEALSVAEEATELVRSLAIKEPDDNQDLLEESLSVLAKSLSATGAEKKAQAVQDELEALTSAGNSDSN</sequence>
<dbReference type="InterPro" id="IPR011990">
    <property type="entry name" value="TPR-like_helical_dom_sf"/>
</dbReference>
<dbReference type="EMBL" id="SSOP01000104">
    <property type="protein sequence ID" value="KAB5591451.1"/>
    <property type="molecule type" value="Genomic_DNA"/>
</dbReference>
<reference evidence="3 4" key="1">
    <citation type="journal article" date="2019" name="Fungal Biol. Biotechnol.">
        <title>Draft genome sequence of fastidious pathogen Ceratobasidium theobromae, which causes vascular-streak dieback in Theobroma cacao.</title>
        <authorList>
            <person name="Ali S.S."/>
            <person name="Asman A."/>
            <person name="Shao J."/>
            <person name="Firmansyah A.P."/>
            <person name="Susilo A.W."/>
            <person name="Rosmana A."/>
            <person name="McMahon P."/>
            <person name="Junaid M."/>
            <person name="Guest D."/>
            <person name="Kheng T.Y."/>
            <person name="Meinhardt L.W."/>
            <person name="Bailey B.A."/>
        </authorList>
    </citation>
    <scope>NUCLEOTIDE SEQUENCE [LARGE SCALE GENOMIC DNA]</scope>
    <source>
        <strain evidence="3 4">CT2</strain>
    </source>
</reference>
<feature type="domain" description="Nephrocystin 3-like N-terminal" evidence="2">
    <location>
        <begin position="205"/>
        <end position="356"/>
    </location>
</feature>
<accession>A0A5N5QJ06</accession>